<feature type="binding site" evidence="8">
    <location>
        <begin position="90"/>
        <end position="94"/>
    </location>
    <ligand>
        <name>GTP</name>
        <dbReference type="ChEBI" id="CHEBI:37565"/>
    </ligand>
</feature>
<dbReference type="AlphaFoldDB" id="A0A285ESI2"/>
<evidence type="ECO:0000256" key="9">
    <source>
        <dbReference type="RuleBase" id="RU000644"/>
    </source>
</evidence>
<dbReference type="PANTHER" id="PTHR43381:SF4">
    <property type="entry name" value="EUKARYOTIC TRANSLATION INITIATION FACTOR 5B"/>
    <property type="match status" value="1"/>
</dbReference>
<comment type="function">
    <text evidence="7 8 9">Function in general translation initiation by promoting the binding of the formylmethionine-tRNA to ribosomes. Seems to function along with eIF-2.</text>
</comment>
<reference evidence="13" key="2">
    <citation type="submission" date="2017-09" db="EMBL/GenBank/DDBJ databases">
        <authorList>
            <person name="Varghese N."/>
            <person name="Submissions S."/>
        </authorList>
    </citation>
    <scope>NUCLEOTIDE SEQUENCE [LARGE SCALE GENOMIC DNA]</scope>
    <source>
        <strain evidence="13">WG-1MB</strain>
    </source>
</reference>
<dbReference type="Pfam" id="PF11987">
    <property type="entry name" value="IF-2"/>
    <property type="match status" value="1"/>
</dbReference>
<dbReference type="InterPro" id="IPR023115">
    <property type="entry name" value="TIF_IF2_dom3"/>
</dbReference>
<dbReference type="Gene3D" id="3.40.50.300">
    <property type="entry name" value="P-loop containing nucleotide triphosphate hydrolases"/>
    <property type="match status" value="1"/>
</dbReference>
<keyword evidence="4 8" id="KW-0547">Nucleotide-binding</keyword>
<dbReference type="EMBL" id="PVBU01000005">
    <property type="protein sequence ID" value="PQV42650.1"/>
    <property type="molecule type" value="Genomic_DNA"/>
</dbReference>
<dbReference type="NCBIfam" id="NF003078">
    <property type="entry name" value="PRK04004.1"/>
    <property type="match status" value="1"/>
</dbReference>
<evidence type="ECO:0000256" key="5">
    <source>
        <dbReference type="ARBA" id="ARBA00022917"/>
    </source>
</evidence>
<dbReference type="GO" id="GO:0005525">
    <property type="term" value="F:GTP binding"/>
    <property type="evidence" value="ECO:0007669"/>
    <property type="project" value="UniProtKB-KW"/>
</dbReference>
<dbReference type="CDD" id="cd01887">
    <property type="entry name" value="IF2_eIF5B"/>
    <property type="match status" value="1"/>
</dbReference>
<keyword evidence="5 8" id="KW-0648">Protein biosynthesis</keyword>
<dbReference type="Gene3D" id="2.40.30.10">
    <property type="entry name" value="Translation factors"/>
    <property type="match status" value="2"/>
</dbReference>
<name>A0A285ESI2_9EURY</name>
<reference evidence="11 14" key="3">
    <citation type="submission" date="2018-02" db="EMBL/GenBank/DDBJ databases">
        <title>Subsurface microbial communities from deep shales in Ohio and West Virginia, USA.</title>
        <authorList>
            <person name="Wrighton K."/>
        </authorList>
    </citation>
    <scope>NUCLEOTIDE SEQUENCE [LARGE SCALE GENOMIC DNA]</scope>
    <source>
        <strain evidence="11 14">DSM 10369</strain>
    </source>
</reference>
<dbReference type="GO" id="GO:0003924">
    <property type="term" value="F:GTPase activity"/>
    <property type="evidence" value="ECO:0007669"/>
    <property type="project" value="UniProtKB-UniRule"/>
</dbReference>
<organism evidence="12 13">
    <name type="scientific">Methanohalophilus euhalobius</name>
    <dbReference type="NCBI Taxonomy" id="51203"/>
    <lineage>
        <taxon>Archaea</taxon>
        <taxon>Methanobacteriati</taxon>
        <taxon>Methanobacteriota</taxon>
        <taxon>Stenosarchaea group</taxon>
        <taxon>Methanomicrobia</taxon>
        <taxon>Methanosarcinales</taxon>
        <taxon>Methanosarcinaceae</taxon>
        <taxon>Methanohalophilus</taxon>
    </lineage>
</organism>
<evidence type="ECO:0000313" key="13">
    <source>
        <dbReference type="Proteomes" id="UP000217726"/>
    </source>
</evidence>
<dbReference type="Proteomes" id="UP000217726">
    <property type="component" value="Unassembled WGS sequence"/>
</dbReference>
<dbReference type="Pfam" id="PF14578">
    <property type="entry name" value="GTP_EFTU_D4"/>
    <property type="match status" value="1"/>
</dbReference>
<dbReference type="InterPro" id="IPR004544">
    <property type="entry name" value="TF_aIF-2_arc"/>
</dbReference>
<dbReference type="PROSITE" id="PS51722">
    <property type="entry name" value="G_TR_2"/>
    <property type="match status" value="1"/>
</dbReference>
<dbReference type="PRINTS" id="PR00315">
    <property type="entry name" value="ELONGATNFCT"/>
</dbReference>
<dbReference type="NCBIfam" id="NF011418">
    <property type="entry name" value="PRK14845.1"/>
    <property type="match status" value="1"/>
</dbReference>
<dbReference type="SUPFAM" id="SSF50447">
    <property type="entry name" value="Translation proteins"/>
    <property type="match status" value="1"/>
</dbReference>
<comment type="similarity">
    <text evidence="1 8 9">Belongs to the TRAFAC class translation factor GTPase superfamily. Classic translation factor GTPase family. IF-2 subfamily.</text>
</comment>
<dbReference type="HAMAP" id="MF_00100_A">
    <property type="entry name" value="IF_2_A"/>
    <property type="match status" value="1"/>
</dbReference>
<accession>A0A285ESI2</accession>
<evidence type="ECO:0000256" key="7">
    <source>
        <dbReference type="ARBA" id="ARBA00024852"/>
    </source>
</evidence>
<feature type="domain" description="Tr-type G" evidence="10">
    <location>
        <begin position="19"/>
        <end position="235"/>
    </location>
</feature>
<sequence length="603" mass="65786">MLTPLFLKEGMHITDNENLRTPIVCVMGHVDHGKTTLLDRIRGSSVAAGEAGAITQHIGATEVTIDSIIEHSGASGMKNNFIVPGLLFIDTPGHHAFTSLRSRGGALADLAVVIVDINEGFMPQTKESLQILKRFKTPFVVVANKIDRIHGWQPHESASFLETYNKQSERVRADLDNKFYEIVGELYNSGFNSERYDRVSDFQRNIGIIPISAVTGEGIPDLLMVLLGLAQKFLESNLHYNASGPGEGTILEVKEEKGLGTTIDIILYDGTLKKGDTIVVGSLGEPIQTKVRALLKPNPMGEISAEEKFQNVESVTAAIGVKISAPNLDGALSGATVRAANPENLDTIVKEVQEELDEVQISTGTTGVTLKADTIGSLEALVNELQKEDIPIRKAEVGDISQRDIIEVSAIEDPFNAVLIGFNVKMLPDAKEKAKGGDLKIFQNDVIYRLIDDYKDWVKEKKEKSEQTISQLIVKPARFLLLPDCTFRQSKPAVVGVRITGGKVKTNIGVTDNSGRVVGTIKGLQLEGENIKEASAGMEVAMAIDGPTIGRQIKEGDVLYSNIPEKHAKVLETEILDSLSADEMETLDAFLEIKRRDNPFWAK</sequence>
<evidence type="ECO:0000259" key="10">
    <source>
        <dbReference type="PROSITE" id="PS51722"/>
    </source>
</evidence>
<feature type="binding site" evidence="8">
    <location>
        <begin position="28"/>
        <end position="35"/>
    </location>
    <ligand>
        <name>GTP</name>
        <dbReference type="ChEBI" id="CHEBI:37565"/>
    </ligand>
</feature>
<dbReference type="FunFam" id="3.40.50.300:FF:000112">
    <property type="entry name" value="Eukaryotic translation initiation factor 5B"/>
    <property type="match status" value="1"/>
</dbReference>
<dbReference type="NCBIfam" id="TIGR00491">
    <property type="entry name" value="aIF-2"/>
    <property type="match status" value="1"/>
</dbReference>
<dbReference type="Pfam" id="PF00009">
    <property type="entry name" value="GTP_EFTU"/>
    <property type="match status" value="1"/>
</dbReference>
<evidence type="ECO:0000313" key="11">
    <source>
        <dbReference type="EMBL" id="PQV42650.1"/>
    </source>
</evidence>
<dbReference type="InterPro" id="IPR015760">
    <property type="entry name" value="TIF_IF2"/>
</dbReference>
<gene>
    <name evidence="8" type="primary">infB</name>
    <name evidence="11" type="ORF">B0H22_105114</name>
    <name evidence="12" type="ORF">SAMN06295989_101345</name>
</gene>
<protein>
    <recommendedName>
        <fullName evidence="2 8">Probable translation initiation factor IF-2</fullName>
    </recommendedName>
</protein>
<feature type="binding site" evidence="8">
    <location>
        <begin position="144"/>
        <end position="147"/>
    </location>
    <ligand>
        <name>GTP</name>
        <dbReference type="ChEBI" id="CHEBI:37565"/>
    </ligand>
</feature>
<evidence type="ECO:0000256" key="1">
    <source>
        <dbReference type="ARBA" id="ARBA00007733"/>
    </source>
</evidence>
<evidence type="ECO:0000256" key="8">
    <source>
        <dbReference type="HAMAP-Rule" id="MF_00100"/>
    </source>
</evidence>
<dbReference type="PANTHER" id="PTHR43381">
    <property type="entry name" value="TRANSLATION INITIATION FACTOR IF-2-RELATED"/>
    <property type="match status" value="1"/>
</dbReference>
<dbReference type="Gene3D" id="3.40.50.10050">
    <property type="entry name" value="Translation initiation factor IF- 2, domain 3"/>
    <property type="match status" value="1"/>
</dbReference>
<reference evidence="12" key="1">
    <citation type="submission" date="2017-09" db="EMBL/GenBank/DDBJ databases">
        <authorList>
            <person name="Ehlers B."/>
            <person name="Leendertz F.H."/>
        </authorList>
    </citation>
    <scope>NUCLEOTIDE SEQUENCE [LARGE SCALE GENOMIC DNA]</scope>
    <source>
        <strain evidence="12">WG-1MB</strain>
    </source>
</reference>
<evidence type="ECO:0000313" key="14">
    <source>
        <dbReference type="Proteomes" id="UP000251060"/>
    </source>
</evidence>
<dbReference type="SUPFAM" id="SSF52540">
    <property type="entry name" value="P-loop containing nucleoside triphosphate hydrolases"/>
    <property type="match status" value="1"/>
</dbReference>
<proteinExistence type="inferred from homology"/>
<dbReference type="SUPFAM" id="SSF52156">
    <property type="entry name" value="Initiation factor IF2/eIF5b, domain 3"/>
    <property type="match status" value="1"/>
</dbReference>
<dbReference type="NCBIfam" id="TIGR00231">
    <property type="entry name" value="small_GTP"/>
    <property type="match status" value="1"/>
</dbReference>
<dbReference type="InterPro" id="IPR036925">
    <property type="entry name" value="TIF_IF2_dom3_sf"/>
</dbReference>
<dbReference type="CDD" id="cd03703">
    <property type="entry name" value="aeIF5B_II"/>
    <property type="match status" value="1"/>
</dbReference>
<evidence type="ECO:0000256" key="3">
    <source>
        <dbReference type="ARBA" id="ARBA00022540"/>
    </source>
</evidence>
<dbReference type="InterPro" id="IPR009000">
    <property type="entry name" value="Transl_B-barrel_sf"/>
</dbReference>
<dbReference type="InterPro" id="IPR027417">
    <property type="entry name" value="P-loop_NTPase"/>
</dbReference>
<dbReference type="InterPro" id="IPR000795">
    <property type="entry name" value="T_Tr_GTP-bd_dom"/>
</dbReference>
<keyword evidence="13" id="KW-1185">Reference proteome</keyword>
<dbReference type="CDD" id="cd16266">
    <property type="entry name" value="IF2_aeIF5B_IV"/>
    <property type="match status" value="1"/>
</dbReference>
<dbReference type="FunFam" id="2.40.30.10:FF:000013">
    <property type="entry name" value="eukaryotic translation initiation factor 5B"/>
    <property type="match status" value="1"/>
</dbReference>
<evidence type="ECO:0000313" key="12">
    <source>
        <dbReference type="EMBL" id="SNY00931.1"/>
    </source>
</evidence>
<keyword evidence="6 8" id="KW-0342">GTP-binding</keyword>
<dbReference type="FunFam" id="3.40.50.10050:FF:000001">
    <property type="entry name" value="Translation initiation factor IF-2"/>
    <property type="match status" value="1"/>
</dbReference>
<evidence type="ECO:0000256" key="4">
    <source>
        <dbReference type="ARBA" id="ARBA00022741"/>
    </source>
</evidence>
<dbReference type="GO" id="GO:0005737">
    <property type="term" value="C:cytoplasm"/>
    <property type="evidence" value="ECO:0007669"/>
    <property type="project" value="TreeGrafter"/>
</dbReference>
<dbReference type="EMBL" id="OBDR01000001">
    <property type="protein sequence ID" value="SNY00931.1"/>
    <property type="molecule type" value="Genomic_DNA"/>
</dbReference>
<dbReference type="InterPro" id="IPR029459">
    <property type="entry name" value="EFTU-type"/>
</dbReference>
<keyword evidence="3 8" id="KW-0396">Initiation factor</keyword>
<evidence type="ECO:0000256" key="6">
    <source>
        <dbReference type="ARBA" id="ARBA00023134"/>
    </source>
</evidence>
<dbReference type="GO" id="GO:0003743">
    <property type="term" value="F:translation initiation factor activity"/>
    <property type="evidence" value="ECO:0007669"/>
    <property type="project" value="UniProtKB-UniRule"/>
</dbReference>
<dbReference type="Proteomes" id="UP000251060">
    <property type="component" value="Unassembled WGS sequence"/>
</dbReference>
<evidence type="ECO:0000256" key="2">
    <source>
        <dbReference type="ARBA" id="ARBA00020166"/>
    </source>
</evidence>
<dbReference type="InterPro" id="IPR005225">
    <property type="entry name" value="Small_GTP-bd"/>
</dbReference>